<dbReference type="VEuPathDB" id="VectorBase:ASIC011451"/>
<accession>A0A084W0H4</accession>
<dbReference type="EMBL" id="ATLV01019122">
    <property type="status" value="NOT_ANNOTATED_CDS"/>
    <property type="molecule type" value="Genomic_DNA"/>
</dbReference>
<sequence length="149" mass="17719">MVVKMILVDFLIGFPMYAVYMWYERDTGLVFLSSFTFNTVAVMQLVATTNIVQFALIWGNCLYRLINERIQHLVSSIRQMDDSVEYWNGSNAEQRYIFRHIWRHLNILRGQHYTLTESIRDMARFYNLPLALIMSNQFVIIISEVSKHR</sequence>
<organism evidence="2">
    <name type="scientific">Anopheles sinensis</name>
    <name type="common">Mosquito</name>
    <dbReference type="NCBI Taxonomy" id="74873"/>
    <lineage>
        <taxon>Eukaryota</taxon>
        <taxon>Metazoa</taxon>
        <taxon>Ecdysozoa</taxon>
        <taxon>Arthropoda</taxon>
        <taxon>Hexapoda</taxon>
        <taxon>Insecta</taxon>
        <taxon>Pterygota</taxon>
        <taxon>Neoptera</taxon>
        <taxon>Endopterygota</taxon>
        <taxon>Diptera</taxon>
        <taxon>Nematocera</taxon>
        <taxon>Culicoidea</taxon>
        <taxon>Culicidae</taxon>
        <taxon>Anophelinae</taxon>
        <taxon>Anopheles</taxon>
    </lineage>
</organism>
<dbReference type="AlphaFoldDB" id="A0A084W0H4"/>
<keyword evidence="4" id="KW-1185">Reference proteome</keyword>
<feature type="transmembrane region" description="Helical" evidence="1">
    <location>
        <begin position="7"/>
        <end position="23"/>
    </location>
</feature>
<feature type="transmembrane region" description="Helical" evidence="1">
    <location>
        <begin position="35"/>
        <end position="59"/>
    </location>
</feature>
<evidence type="ECO:0000256" key="1">
    <source>
        <dbReference type="SAM" id="Phobius"/>
    </source>
</evidence>
<reference evidence="3" key="2">
    <citation type="submission" date="2020-05" db="UniProtKB">
        <authorList>
            <consortium name="EnsemblMetazoa"/>
        </authorList>
    </citation>
    <scope>IDENTIFICATION</scope>
</reference>
<dbReference type="EMBL" id="KE525262">
    <property type="protein sequence ID" value="KFB43718.1"/>
    <property type="molecule type" value="Genomic_DNA"/>
</dbReference>
<keyword evidence="1" id="KW-0812">Transmembrane</keyword>
<evidence type="ECO:0000313" key="3">
    <source>
        <dbReference type="EnsemblMetazoa" id="ASIC011451-PA"/>
    </source>
</evidence>
<dbReference type="Proteomes" id="UP000030765">
    <property type="component" value="Unassembled WGS sequence"/>
</dbReference>
<keyword evidence="1" id="KW-0472">Membrane</keyword>
<evidence type="ECO:0000313" key="2">
    <source>
        <dbReference type="EMBL" id="KFB43718.1"/>
    </source>
</evidence>
<proteinExistence type="predicted"/>
<reference evidence="2 4" key="1">
    <citation type="journal article" date="2014" name="BMC Genomics">
        <title>Genome sequence of Anopheles sinensis provides insight into genetics basis of mosquito competence for malaria parasites.</title>
        <authorList>
            <person name="Zhou D."/>
            <person name="Zhang D."/>
            <person name="Ding G."/>
            <person name="Shi L."/>
            <person name="Hou Q."/>
            <person name="Ye Y."/>
            <person name="Xu Y."/>
            <person name="Zhou H."/>
            <person name="Xiong C."/>
            <person name="Li S."/>
            <person name="Yu J."/>
            <person name="Hong S."/>
            <person name="Yu X."/>
            <person name="Zou P."/>
            <person name="Chen C."/>
            <person name="Chang X."/>
            <person name="Wang W."/>
            <person name="Lv Y."/>
            <person name="Sun Y."/>
            <person name="Ma L."/>
            <person name="Shen B."/>
            <person name="Zhu C."/>
        </authorList>
    </citation>
    <scope>NUCLEOTIDE SEQUENCE [LARGE SCALE GENOMIC DNA]</scope>
</reference>
<protein>
    <submittedName>
        <fullName evidence="2">AGAP001169-PA-like protein</fullName>
    </submittedName>
</protein>
<name>A0A084W0H4_ANOSI</name>
<dbReference type="OrthoDB" id="7743230at2759"/>
<evidence type="ECO:0000313" key="4">
    <source>
        <dbReference type="Proteomes" id="UP000030765"/>
    </source>
</evidence>
<dbReference type="EnsemblMetazoa" id="ASIC011451-RA">
    <property type="protein sequence ID" value="ASIC011451-PA"/>
    <property type="gene ID" value="ASIC011451"/>
</dbReference>
<gene>
    <name evidence="2" type="ORF">ZHAS_00011451</name>
</gene>
<keyword evidence="1" id="KW-1133">Transmembrane helix</keyword>